<name>A0A484CHY2_PERFV</name>
<comment type="caution">
    <text evidence="11">The sequence shown here is derived from an EMBL/GenBank/DDBJ whole genome shotgun (WGS) entry which is preliminary data.</text>
</comment>
<dbReference type="InterPro" id="IPR035076">
    <property type="entry name" value="Toxin/TOLIP"/>
</dbReference>
<evidence type="ECO:0000313" key="12">
    <source>
        <dbReference type="Proteomes" id="UP000295070"/>
    </source>
</evidence>
<keyword evidence="4" id="KW-0964">Secreted</keyword>
<feature type="domain" description="Snake toxin/toxin-like" evidence="10">
    <location>
        <begin position="118"/>
        <end position="184"/>
    </location>
</feature>
<evidence type="ECO:0000256" key="8">
    <source>
        <dbReference type="SAM" id="SignalP"/>
    </source>
</evidence>
<dbReference type="InterPro" id="IPR045860">
    <property type="entry name" value="Snake_toxin-like_sf"/>
</dbReference>
<feature type="domain" description="UPAR/Ly6" evidence="9">
    <location>
        <begin position="23"/>
        <end position="104"/>
    </location>
</feature>
<evidence type="ECO:0000259" key="10">
    <source>
        <dbReference type="Pfam" id="PF00087"/>
    </source>
</evidence>
<dbReference type="SUPFAM" id="SSF57302">
    <property type="entry name" value="Snake toxin-like"/>
    <property type="match status" value="2"/>
</dbReference>
<sequence>MYLLALMFGILLLPEGKFFFSSTLTCYECIPDASGKCNETIQECPQSAQCASKRFVSYEGGLKVVDQNSKECVMVKDCGEYSINYGFSQSKVNTMCCPTALCNNELAPEPQYKPNGKQCYWCNGRTCTNTINCEENEDYCFSITGIQGQNVTTKGCVSKQSCTTRDPSWARGTPSPCCQGNLCNSAISSHIAGLVLLAPPLLYLLVTSY</sequence>
<dbReference type="STRING" id="8167.A0A484CHY2"/>
<dbReference type="AlphaFoldDB" id="A0A484CHY2"/>
<evidence type="ECO:0000256" key="2">
    <source>
        <dbReference type="ARBA" id="ARBA00004613"/>
    </source>
</evidence>
<dbReference type="GO" id="GO:0005886">
    <property type="term" value="C:plasma membrane"/>
    <property type="evidence" value="ECO:0007669"/>
    <property type="project" value="UniProtKB-SubCell"/>
</dbReference>
<dbReference type="GO" id="GO:0005576">
    <property type="term" value="C:extracellular region"/>
    <property type="evidence" value="ECO:0007669"/>
    <property type="project" value="UniProtKB-SubCell"/>
</dbReference>
<reference evidence="11 12" key="1">
    <citation type="submission" date="2019-01" db="EMBL/GenBank/DDBJ databases">
        <title>A chromosome-scale genome assembly of the yellow perch, Perca flavescens.</title>
        <authorList>
            <person name="Feron R."/>
            <person name="Morvezen R."/>
            <person name="Bestin A."/>
            <person name="Haffray P."/>
            <person name="Klopp C."/>
            <person name="Zahm M."/>
            <person name="Cabau C."/>
            <person name="Roques C."/>
            <person name="Donnadieu C."/>
            <person name="Bouchez O."/>
            <person name="Christie M."/>
            <person name="Larson W."/>
            <person name="Guiguen Y."/>
        </authorList>
    </citation>
    <scope>NUCLEOTIDE SEQUENCE [LARGE SCALE GENOMIC DNA]</scope>
    <source>
        <strain evidence="11">YP-PL-M2</strain>
        <tissue evidence="11">Blood</tissue>
    </source>
</reference>
<dbReference type="PANTHER" id="PTHR20914">
    <property type="entry name" value="LY6/PLAUR DOMAIN-CONTAINING PROTEIN 8"/>
    <property type="match status" value="1"/>
</dbReference>
<dbReference type="Pfam" id="PF00021">
    <property type="entry name" value="UPAR_LY6"/>
    <property type="match status" value="1"/>
</dbReference>
<feature type="signal peptide" evidence="8">
    <location>
        <begin position="1"/>
        <end position="16"/>
    </location>
</feature>
<evidence type="ECO:0000256" key="4">
    <source>
        <dbReference type="ARBA" id="ARBA00022525"/>
    </source>
</evidence>
<evidence type="ECO:0000259" key="9">
    <source>
        <dbReference type="Pfam" id="PF00021"/>
    </source>
</evidence>
<evidence type="ECO:0000256" key="7">
    <source>
        <dbReference type="ARBA" id="ARBA00023180"/>
    </source>
</evidence>
<dbReference type="Pfam" id="PF00087">
    <property type="entry name" value="Toxin_TOLIP"/>
    <property type="match status" value="1"/>
</dbReference>
<dbReference type="EMBL" id="SCKG01000014">
    <property type="protein sequence ID" value="TDH03660.1"/>
    <property type="molecule type" value="Genomic_DNA"/>
</dbReference>
<feature type="chain" id="PRO_5019732644" description="UPAR/Ly6 domain-containing protein" evidence="8">
    <location>
        <begin position="17"/>
        <end position="209"/>
    </location>
</feature>
<dbReference type="InterPro" id="IPR050918">
    <property type="entry name" value="CNF-like_PLA2_Inhibitor"/>
</dbReference>
<gene>
    <name evidence="11" type="ORF">EPR50_G00144190</name>
</gene>
<dbReference type="InterPro" id="IPR016054">
    <property type="entry name" value="LY6_UPA_recep-like"/>
</dbReference>
<evidence type="ECO:0000256" key="6">
    <source>
        <dbReference type="ARBA" id="ARBA00023136"/>
    </source>
</evidence>
<proteinExistence type="predicted"/>
<keyword evidence="7" id="KW-0325">Glycoprotein</keyword>
<dbReference type="Gene3D" id="2.10.60.10">
    <property type="entry name" value="CD59"/>
    <property type="match status" value="2"/>
</dbReference>
<keyword evidence="6" id="KW-0472">Membrane</keyword>
<dbReference type="Proteomes" id="UP000295070">
    <property type="component" value="Chromosome 14"/>
</dbReference>
<organism evidence="11 12">
    <name type="scientific">Perca flavescens</name>
    <name type="common">American yellow perch</name>
    <name type="synonym">Morone flavescens</name>
    <dbReference type="NCBI Taxonomy" id="8167"/>
    <lineage>
        <taxon>Eukaryota</taxon>
        <taxon>Metazoa</taxon>
        <taxon>Chordata</taxon>
        <taxon>Craniata</taxon>
        <taxon>Vertebrata</taxon>
        <taxon>Euteleostomi</taxon>
        <taxon>Actinopterygii</taxon>
        <taxon>Neopterygii</taxon>
        <taxon>Teleostei</taxon>
        <taxon>Neoteleostei</taxon>
        <taxon>Acanthomorphata</taxon>
        <taxon>Eupercaria</taxon>
        <taxon>Perciformes</taxon>
        <taxon>Percoidei</taxon>
        <taxon>Percidae</taxon>
        <taxon>Percinae</taxon>
        <taxon>Perca</taxon>
    </lineage>
</organism>
<evidence type="ECO:0000313" key="11">
    <source>
        <dbReference type="EMBL" id="TDH03660.1"/>
    </source>
</evidence>
<protein>
    <recommendedName>
        <fullName evidence="13">UPAR/Ly6 domain-containing protein</fullName>
    </recommendedName>
</protein>
<keyword evidence="12" id="KW-1185">Reference proteome</keyword>
<keyword evidence="3" id="KW-1003">Cell membrane</keyword>
<comment type="subcellular location">
    <subcellularLocation>
        <location evidence="1">Cell membrane</location>
    </subcellularLocation>
    <subcellularLocation>
        <location evidence="2">Secreted</location>
    </subcellularLocation>
</comment>
<evidence type="ECO:0000256" key="3">
    <source>
        <dbReference type="ARBA" id="ARBA00022475"/>
    </source>
</evidence>
<evidence type="ECO:0008006" key="13">
    <source>
        <dbReference type="Google" id="ProtNLM"/>
    </source>
</evidence>
<evidence type="ECO:0000256" key="5">
    <source>
        <dbReference type="ARBA" id="ARBA00022729"/>
    </source>
</evidence>
<evidence type="ECO:0000256" key="1">
    <source>
        <dbReference type="ARBA" id="ARBA00004236"/>
    </source>
</evidence>
<keyword evidence="5 8" id="KW-0732">Signal</keyword>
<dbReference type="PANTHER" id="PTHR20914:SF26">
    <property type="entry name" value="PHOSPHOLIPASE A2 INHIBITOR CNF-LIKE"/>
    <property type="match status" value="1"/>
</dbReference>
<accession>A0A484CHY2</accession>